<dbReference type="Proteomes" id="UP000316747">
    <property type="component" value="Unassembled WGS sequence"/>
</dbReference>
<name>A0A543I0X4_9MICO</name>
<evidence type="ECO:0000313" key="1">
    <source>
        <dbReference type="EMBL" id="TQM64249.1"/>
    </source>
</evidence>
<dbReference type="EMBL" id="VFPM01000001">
    <property type="protein sequence ID" value="TQM64249.1"/>
    <property type="molecule type" value="Genomic_DNA"/>
</dbReference>
<comment type="caution">
    <text evidence="1">The sequence shown here is derived from an EMBL/GenBank/DDBJ whole genome shotgun (WGS) entry which is preliminary data.</text>
</comment>
<sequence length="192" mass="20872">MQPFLHDRGQRFEQLIESSTSALRSYTSRDLGCSDVVLAFLDGAAAEYRAMGLSSGENELVSLLAQFTSAHEGVDPMTSERVTVRRREMERGIALRVLLLTGERLRTDVDGVQAALDHAREQLAPLVLHAFAGGFVVPRPDGTLTQPELEKMWLRLLNDPEAAPSARLVALQVAAPDVLLLLADLLASLNGA</sequence>
<proteinExistence type="predicted"/>
<organism evidence="1 2">
    <name type="scientific">Humibacillus xanthopallidus</name>
    <dbReference type="NCBI Taxonomy" id="412689"/>
    <lineage>
        <taxon>Bacteria</taxon>
        <taxon>Bacillati</taxon>
        <taxon>Actinomycetota</taxon>
        <taxon>Actinomycetes</taxon>
        <taxon>Micrococcales</taxon>
        <taxon>Intrasporangiaceae</taxon>
        <taxon>Humibacillus</taxon>
    </lineage>
</organism>
<gene>
    <name evidence="1" type="ORF">FBY41_0615</name>
</gene>
<reference evidence="1 2" key="1">
    <citation type="submission" date="2019-06" db="EMBL/GenBank/DDBJ databases">
        <title>Genome sequencing of plant associated microbes to promote plant fitness in Sorghum bicolor and Oryza sativa.</title>
        <authorList>
            <person name="Coleman-Derr D."/>
        </authorList>
    </citation>
    <scope>NUCLEOTIDE SEQUENCE [LARGE SCALE GENOMIC DNA]</scope>
    <source>
        <strain evidence="1 2">KV-663</strain>
    </source>
</reference>
<accession>A0A543I0X4</accession>
<protein>
    <submittedName>
        <fullName evidence="1">Uncharacterized protein</fullName>
    </submittedName>
</protein>
<dbReference type="OrthoDB" id="1246943at2"/>
<dbReference type="RefSeq" id="WP_141841932.1">
    <property type="nucleotide sequence ID" value="NZ_VFPM01000001.1"/>
</dbReference>
<keyword evidence="2" id="KW-1185">Reference proteome</keyword>
<evidence type="ECO:0000313" key="2">
    <source>
        <dbReference type="Proteomes" id="UP000316747"/>
    </source>
</evidence>
<dbReference type="AlphaFoldDB" id="A0A543I0X4"/>